<gene>
    <name evidence="1" type="ORF">SAMN06296036_10224</name>
</gene>
<dbReference type="AlphaFoldDB" id="A0A1Y6B5I1"/>
<organism evidence="1 2">
    <name type="scientific">Pseudobacteriovorax antillogorgiicola</name>
    <dbReference type="NCBI Taxonomy" id="1513793"/>
    <lineage>
        <taxon>Bacteria</taxon>
        <taxon>Pseudomonadati</taxon>
        <taxon>Bdellovibrionota</taxon>
        <taxon>Oligoflexia</taxon>
        <taxon>Oligoflexales</taxon>
        <taxon>Pseudobacteriovoracaceae</taxon>
        <taxon>Pseudobacteriovorax</taxon>
    </lineage>
</organism>
<dbReference type="NCBIfam" id="NF047446">
    <property type="entry name" value="barrel_OmpL47"/>
    <property type="match status" value="5"/>
</dbReference>
<proteinExistence type="predicted"/>
<dbReference type="InterPro" id="IPR058094">
    <property type="entry name" value="Ig-like_OmpL47-like"/>
</dbReference>
<protein>
    <recommendedName>
        <fullName evidence="3">Ig-like domain (Group 3)</fullName>
    </recommendedName>
</protein>
<evidence type="ECO:0000313" key="1">
    <source>
        <dbReference type="EMBL" id="SME93347.1"/>
    </source>
</evidence>
<dbReference type="OrthoDB" id="8481600at2"/>
<accession>A0A1Y6B5I1</accession>
<dbReference type="Gene3D" id="3.30.1920.20">
    <property type="match status" value="3"/>
</dbReference>
<dbReference type="STRING" id="1513793.SAMN06296036_10224"/>
<keyword evidence="2" id="KW-1185">Reference proteome</keyword>
<reference evidence="2" key="1">
    <citation type="submission" date="2017-04" db="EMBL/GenBank/DDBJ databases">
        <authorList>
            <person name="Varghese N."/>
            <person name="Submissions S."/>
        </authorList>
    </citation>
    <scope>NUCLEOTIDE SEQUENCE [LARGE SCALE GENOMIC DNA]</scope>
    <source>
        <strain evidence="2">RKEM611</strain>
    </source>
</reference>
<dbReference type="EMBL" id="FWZT01000002">
    <property type="protein sequence ID" value="SME93347.1"/>
    <property type="molecule type" value="Genomic_DNA"/>
</dbReference>
<evidence type="ECO:0008006" key="3">
    <source>
        <dbReference type="Google" id="ProtNLM"/>
    </source>
</evidence>
<dbReference type="Proteomes" id="UP000192907">
    <property type="component" value="Unassembled WGS sequence"/>
</dbReference>
<dbReference type="RefSeq" id="WP_132315697.1">
    <property type="nucleotide sequence ID" value="NZ_FWZT01000002.1"/>
</dbReference>
<name>A0A1Y6B5I1_9BACT</name>
<sequence length="1017" mass="113590">MGYLRTLILLLFGLSGTLGRAESDQSEKLCPVTSYFNKKDHQLFIPSALDYGILLSTKVENLDHTLNLKITEKAPVDALQFKEGSYELSIKSRTPQNYRFISDATPPKTKVQISAAPRTEKDGHIFYGKGFSLDFEGQDDLSDTRGVYLRINEGKVTDVHQKNLAMKDDGKYQLDYFACDFVGNQEYPRSLKFILDTTAPTTTSQIKSRHPKYLSPKTLIELRSSDKLVGTDKILFRLNDAEFSEYLNEISLGELASGNHTLEYYSVDRLNNREELKKLALIVDSQPPEISIKYPKTTFTEGDLVYVAQSQSLPIVAKDDLSGVDNIMITLNKKAITLEKKQIKAPSKVGLHKISLSAKDLAGNSVLNEANIYVDPNAPQVRLQTVSSVSKRKERLVAVPPLRFSFHGEDNESGLADIYYCVDDAECQPYSGSVVEISQLGQKKISFYAIDRVGNRSEIISRTYFVEENKSITAKAQVADEETKWVYDQVKGAIGPSDKGFTLTISDSLSGEIPGFNLVLPIDAIKDQFLNRDKTEKLIRIALAGHEATISLPIDDKAPQSQLIPEIAKSYQDQETLWFGPGLNIRLISADTAASLQAGVDRIMYSINESPYREYTKSITGLESEQEYSISYYAIDRIGNKESLKTFRFSLDASPPISTVTFQGPSYRNSISSKGHLNISGEDRRSGVAKTYAKINDDSFFEYQPDSFIAALRKLPAGEHQLTYYSIDNVGNQEAYKTKEFILDMDGPLLSYSFVGPHFAKGRTHYINPKSTMYLDVRDEYGGVASTSINLGNSTQEVERTVDIGNLIKDEPSQFALSASDNLGNRSSSEPIDIIKDTTPPRSRVEFIGRYYSFGDVIFLNTATKIDVISQDEQSGVAEIKYRLKAGDFKTFVDSLAFSSQGETSLTFYAVDQLGNRERPQTFRIIVDSEPPQLSLSDRSGKKLPTRGVLNTGELLQIKAFDSHSGIRDVLFRINGGKPSLYRKPIVLKEKGKISLVVEAVDWMGKKHEEEFSYLVQ</sequence>
<evidence type="ECO:0000313" key="2">
    <source>
        <dbReference type="Proteomes" id="UP000192907"/>
    </source>
</evidence>